<keyword evidence="5 6" id="KW-0539">Nucleus</keyword>
<comment type="similarity">
    <text evidence="2 6">Belongs to the Mediator complex subunit 18 family.</text>
</comment>
<gene>
    <name evidence="6" type="primary">MED18</name>
    <name evidence="7" type="ORF">PEVE_00028082</name>
</gene>
<dbReference type="InterPro" id="IPR019095">
    <property type="entry name" value="Mediator_Med18"/>
</dbReference>
<evidence type="ECO:0000256" key="3">
    <source>
        <dbReference type="ARBA" id="ARBA00023015"/>
    </source>
</evidence>
<protein>
    <recommendedName>
        <fullName evidence="6">Mediator of RNA polymerase II transcription subunit 18</fullName>
    </recommendedName>
    <alternativeName>
        <fullName evidence="6">Mediator complex subunit 18</fullName>
    </alternativeName>
</protein>
<accession>A0ABN8M9F8</accession>
<evidence type="ECO:0000256" key="2">
    <source>
        <dbReference type="ARBA" id="ARBA00009814"/>
    </source>
</evidence>
<keyword evidence="4 6" id="KW-0804">Transcription</keyword>
<comment type="caution">
    <text evidence="7">The sequence shown here is derived from an EMBL/GenBank/DDBJ whole genome shotgun (WGS) entry which is preliminary data.</text>
</comment>
<dbReference type="Gene3D" id="2.40.320.10">
    <property type="entry name" value="Hypothetical Protein Pfu-838710-001"/>
    <property type="match status" value="1"/>
</dbReference>
<dbReference type="PANTHER" id="PTHR13321:SF2">
    <property type="entry name" value="MEDIATOR OF RNA POLYMERASE II TRANSCRIPTION SUBUNIT 18"/>
    <property type="match status" value="1"/>
</dbReference>
<comment type="subunit">
    <text evidence="6">Component of the Mediator complex.</text>
</comment>
<sequence>MAAIGRQNQLEYFLQGSVGKDSVKALLERLKGLCDGASRQFATFLDHEIVYTLGNNILHFKSSVSCIFLRVHRSNSEQNQLEYFLQGSVGKDSVKALLERLKGLCDGASRQFATFLDHEIVYTLGNNILHFKSSVSCIFLRVHRSNSDNISLRARHSLDDSKAPWQLRYVGQSETDKSRSTLLRSCVEVSTSDNLTTFLKELGFRHESEFVLKGYYFVKGHMRITVSQVCRIGGVNEPQSAQPISDSYLVEISLMTTVQQDTLAEEIKGFSEHLKPLVHLEKIDHRKIQMT</sequence>
<evidence type="ECO:0000256" key="1">
    <source>
        <dbReference type="ARBA" id="ARBA00004123"/>
    </source>
</evidence>
<proteinExistence type="inferred from homology"/>
<evidence type="ECO:0000313" key="8">
    <source>
        <dbReference type="Proteomes" id="UP001159427"/>
    </source>
</evidence>
<comment type="function">
    <text evidence="6">Component of the Mediator complex, a coactivator involved in the regulated transcription of nearly all RNA polymerase II-dependent genes. Mediator functions as a bridge to convey information from gene-specific regulatory proteins to the basal RNA polymerase II transcription machinery. Mediator is recruited to promoters by direct interactions with regulatory proteins and serves as a scaffold for the assembly of a functional preinitiation complex with RNA polymerase II and the general transcription factors.</text>
</comment>
<keyword evidence="3 6" id="KW-0805">Transcription regulation</keyword>
<keyword evidence="6" id="KW-0010">Activator</keyword>
<evidence type="ECO:0000256" key="4">
    <source>
        <dbReference type="ARBA" id="ARBA00023163"/>
    </source>
</evidence>
<dbReference type="Pfam" id="PF09637">
    <property type="entry name" value="Med18"/>
    <property type="match status" value="2"/>
</dbReference>
<dbReference type="EMBL" id="CALNXI010000389">
    <property type="protein sequence ID" value="CAH3026116.1"/>
    <property type="molecule type" value="Genomic_DNA"/>
</dbReference>
<evidence type="ECO:0000256" key="5">
    <source>
        <dbReference type="ARBA" id="ARBA00023242"/>
    </source>
</evidence>
<organism evidence="7 8">
    <name type="scientific">Porites evermanni</name>
    <dbReference type="NCBI Taxonomy" id="104178"/>
    <lineage>
        <taxon>Eukaryota</taxon>
        <taxon>Metazoa</taxon>
        <taxon>Cnidaria</taxon>
        <taxon>Anthozoa</taxon>
        <taxon>Hexacorallia</taxon>
        <taxon>Scleractinia</taxon>
        <taxon>Fungiina</taxon>
        <taxon>Poritidae</taxon>
        <taxon>Porites</taxon>
    </lineage>
</organism>
<keyword evidence="8" id="KW-1185">Reference proteome</keyword>
<comment type="subcellular location">
    <subcellularLocation>
        <location evidence="1 6">Nucleus</location>
    </subcellularLocation>
</comment>
<dbReference type="PANTHER" id="PTHR13321">
    <property type="entry name" value="MEDIATOR OF RNA POLYMERASE II TRANSCRIPTION, SUBUNIT 18"/>
    <property type="match status" value="1"/>
</dbReference>
<evidence type="ECO:0000313" key="7">
    <source>
        <dbReference type="EMBL" id="CAH3026116.1"/>
    </source>
</evidence>
<dbReference type="Proteomes" id="UP001159427">
    <property type="component" value="Unassembled WGS sequence"/>
</dbReference>
<reference evidence="7 8" key="1">
    <citation type="submission" date="2022-05" db="EMBL/GenBank/DDBJ databases">
        <authorList>
            <consortium name="Genoscope - CEA"/>
            <person name="William W."/>
        </authorList>
    </citation>
    <scope>NUCLEOTIDE SEQUENCE [LARGE SCALE GENOMIC DNA]</scope>
</reference>
<evidence type="ECO:0000256" key="6">
    <source>
        <dbReference type="RuleBase" id="RU364150"/>
    </source>
</evidence>
<name>A0ABN8M9F8_9CNID</name>